<dbReference type="Pfam" id="PF12146">
    <property type="entry name" value="Hydrolase_4"/>
    <property type="match status" value="1"/>
</dbReference>
<sequence length="263" mass="28502">MGSPASAEGVVTRSLPLLLIVLSLVTALTGCSRENAPEYDYTRVYIDGQGTLGIVERGATPKALVVYFHGLDADENVLIDDRHKEFIDRLLNSGYAVVASNARGNAFGNLESRHDYQELVRVGRSLYDVSKVYLVAESMGAIAAVDILAETNDPEIQRLVAISPFLDFRSAPPWGASAIDAAYPDDTMMQSNPIDLAPDRLTGKQLMFFASDGDTLVSTAENADAFRNRFGGVADVTVIPCTGEHVDPSCFQPEVVLKWLSQD</sequence>
<dbReference type="SUPFAM" id="SSF53474">
    <property type="entry name" value="alpha/beta-Hydrolases"/>
    <property type="match status" value="1"/>
</dbReference>
<accession>A0A502E3U5</accession>
<protein>
    <submittedName>
        <fullName evidence="2">Alpha/beta hydrolase</fullName>
    </submittedName>
</protein>
<dbReference type="Proteomes" id="UP000320095">
    <property type="component" value="Unassembled WGS sequence"/>
</dbReference>
<comment type="caution">
    <text evidence="2">The sequence shown here is derived from an EMBL/GenBank/DDBJ whole genome shotgun (WGS) entry which is preliminary data.</text>
</comment>
<evidence type="ECO:0000313" key="2">
    <source>
        <dbReference type="EMBL" id="TPG31442.1"/>
    </source>
</evidence>
<dbReference type="AlphaFoldDB" id="A0A502E3U5"/>
<keyword evidence="3" id="KW-1185">Reference proteome</keyword>
<keyword evidence="2" id="KW-0378">Hydrolase</keyword>
<evidence type="ECO:0000259" key="1">
    <source>
        <dbReference type="Pfam" id="PF12146"/>
    </source>
</evidence>
<dbReference type="GO" id="GO:0016787">
    <property type="term" value="F:hydrolase activity"/>
    <property type="evidence" value="ECO:0007669"/>
    <property type="project" value="UniProtKB-KW"/>
</dbReference>
<dbReference type="InterPro" id="IPR029058">
    <property type="entry name" value="AB_hydrolase_fold"/>
</dbReference>
<dbReference type="Gene3D" id="3.40.50.1820">
    <property type="entry name" value="alpha/beta hydrolase"/>
    <property type="match status" value="1"/>
</dbReference>
<name>A0A502E3U5_9MYCO</name>
<dbReference type="EMBL" id="RCZG01000012">
    <property type="protein sequence ID" value="TPG31442.1"/>
    <property type="molecule type" value="Genomic_DNA"/>
</dbReference>
<evidence type="ECO:0000313" key="3">
    <source>
        <dbReference type="Proteomes" id="UP000320095"/>
    </source>
</evidence>
<dbReference type="InterPro" id="IPR022742">
    <property type="entry name" value="Hydrolase_4"/>
</dbReference>
<gene>
    <name evidence="2" type="ORF">EAH80_23365</name>
</gene>
<reference evidence="2 3" key="1">
    <citation type="journal article" date="2019" name="Environ. Microbiol.">
        <title>Species interactions and distinct microbial communities in high Arctic permafrost affected cryosols are associated with the CH4 and CO2 gas fluxes.</title>
        <authorList>
            <person name="Altshuler I."/>
            <person name="Hamel J."/>
            <person name="Turney S."/>
            <person name="Magnuson E."/>
            <person name="Levesque R."/>
            <person name="Greer C."/>
            <person name="Whyte L.G."/>
        </authorList>
    </citation>
    <scope>NUCLEOTIDE SEQUENCE [LARGE SCALE GENOMIC DNA]</scope>
    <source>
        <strain evidence="2 3">S5.20</strain>
    </source>
</reference>
<feature type="domain" description="Serine aminopeptidase S33" evidence="1">
    <location>
        <begin position="60"/>
        <end position="177"/>
    </location>
</feature>
<organism evidence="2 3">
    <name type="scientific">Mycolicibacterium hodleri</name>
    <dbReference type="NCBI Taxonomy" id="49897"/>
    <lineage>
        <taxon>Bacteria</taxon>
        <taxon>Bacillati</taxon>
        <taxon>Actinomycetota</taxon>
        <taxon>Actinomycetes</taxon>
        <taxon>Mycobacteriales</taxon>
        <taxon>Mycobacteriaceae</taxon>
        <taxon>Mycolicibacterium</taxon>
    </lineage>
</organism>
<proteinExistence type="predicted"/>